<evidence type="ECO:0000313" key="2">
    <source>
        <dbReference type="Proteomes" id="UP001434883"/>
    </source>
</evidence>
<gene>
    <name evidence="1" type="ORF">XENOCAPTIV_019243</name>
</gene>
<accession>A0ABV0QJ58</accession>
<comment type="caution">
    <text evidence="1">The sequence shown here is derived from an EMBL/GenBank/DDBJ whole genome shotgun (WGS) entry which is preliminary data.</text>
</comment>
<proteinExistence type="predicted"/>
<evidence type="ECO:0000313" key="1">
    <source>
        <dbReference type="EMBL" id="MEQ2195845.1"/>
    </source>
</evidence>
<keyword evidence="2" id="KW-1185">Reference proteome</keyword>
<sequence>MHLVGLLPVSVLYSQYCSDSFCGDIVHAEANAIQHRRGISIYSVNFRVLLSVQQNTHDEALTFECLVAAGSTKMMNFIRSALRKTSLTPPNHLLCIHACIRVSSLH</sequence>
<evidence type="ECO:0008006" key="3">
    <source>
        <dbReference type="Google" id="ProtNLM"/>
    </source>
</evidence>
<dbReference type="Proteomes" id="UP001434883">
    <property type="component" value="Unassembled WGS sequence"/>
</dbReference>
<organism evidence="1 2">
    <name type="scientific">Xenoophorus captivus</name>
    <dbReference type="NCBI Taxonomy" id="1517983"/>
    <lineage>
        <taxon>Eukaryota</taxon>
        <taxon>Metazoa</taxon>
        <taxon>Chordata</taxon>
        <taxon>Craniata</taxon>
        <taxon>Vertebrata</taxon>
        <taxon>Euteleostomi</taxon>
        <taxon>Actinopterygii</taxon>
        <taxon>Neopterygii</taxon>
        <taxon>Teleostei</taxon>
        <taxon>Neoteleostei</taxon>
        <taxon>Acanthomorphata</taxon>
        <taxon>Ovalentaria</taxon>
        <taxon>Atherinomorphae</taxon>
        <taxon>Cyprinodontiformes</taxon>
        <taxon>Goodeidae</taxon>
        <taxon>Xenoophorus</taxon>
    </lineage>
</organism>
<dbReference type="EMBL" id="JAHRIN010012476">
    <property type="protein sequence ID" value="MEQ2195845.1"/>
    <property type="molecule type" value="Genomic_DNA"/>
</dbReference>
<protein>
    <recommendedName>
        <fullName evidence="3">ZP domain-containing protein</fullName>
    </recommendedName>
</protein>
<name>A0ABV0QJ58_9TELE</name>
<reference evidence="1 2" key="1">
    <citation type="submission" date="2021-06" db="EMBL/GenBank/DDBJ databases">
        <authorList>
            <person name="Palmer J.M."/>
        </authorList>
    </citation>
    <scope>NUCLEOTIDE SEQUENCE [LARGE SCALE GENOMIC DNA]</scope>
    <source>
        <strain evidence="1 2">XC_2019</strain>
        <tissue evidence="1">Muscle</tissue>
    </source>
</reference>